<protein>
    <submittedName>
        <fullName evidence="3">Uncharacterized protein</fullName>
    </submittedName>
</protein>
<evidence type="ECO:0000256" key="2">
    <source>
        <dbReference type="SAM" id="SignalP"/>
    </source>
</evidence>
<organism evidence="3 4">
    <name type="scientific">Longimycelium tulufanense</name>
    <dbReference type="NCBI Taxonomy" id="907463"/>
    <lineage>
        <taxon>Bacteria</taxon>
        <taxon>Bacillati</taxon>
        <taxon>Actinomycetota</taxon>
        <taxon>Actinomycetes</taxon>
        <taxon>Pseudonocardiales</taxon>
        <taxon>Pseudonocardiaceae</taxon>
        <taxon>Longimycelium</taxon>
    </lineage>
</organism>
<evidence type="ECO:0000313" key="4">
    <source>
        <dbReference type="Proteomes" id="UP000637578"/>
    </source>
</evidence>
<feature type="region of interest" description="Disordered" evidence="1">
    <location>
        <begin position="24"/>
        <end position="61"/>
    </location>
</feature>
<reference evidence="3" key="2">
    <citation type="submission" date="2020-09" db="EMBL/GenBank/DDBJ databases">
        <authorList>
            <person name="Sun Q."/>
            <person name="Zhou Y."/>
        </authorList>
    </citation>
    <scope>NUCLEOTIDE SEQUENCE</scope>
    <source>
        <strain evidence="3">CGMCC 4.5737</strain>
    </source>
</reference>
<proteinExistence type="predicted"/>
<keyword evidence="2" id="KW-0732">Signal</keyword>
<dbReference type="RefSeq" id="WP_189061559.1">
    <property type="nucleotide sequence ID" value="NZ_BMMK01000044.1"/>
</dbReference>
<name>A0A8J3CJX7_9PSEU</name>
<feature type="signal peptide" evidence="2">
    <location>
        <begin position="1"/>
        <end position="21"/>
    </location>
</feature>
<feature type="compositionally biased region" description="Polar residues" evidence="1">
    <location>
        <begin position="24"/>
        <end position="42"/>
    </location>
</feature>
<feature type="compositionally biased region" description="Low complexity" evidence="1">
    <location>
        <begin position="49"/>
        <end position="61"/>
    </location>
</feature>
<dbReference type="Proteomes" id="UP000637578">
    <property type="component" value="Unassembled WGS sequence"/>
</dbReference>
<dbReference type="AlphaFoldDB" id="A0A8J3CJX7"/>
<dbReference type="EMBL" id="BMMK01000044">
    <property type="protein sequence ID" value="GGM79348.1"/>
    <property type="molecule type" value="Genomic_DNA"/>
</dbReference>
<keyword evidence="4" id="KW-1185">Reference proteome</keyword>
<feature type="chain" id="PRO_5039006804" evidence="2">
    <location>
        <begin position="22"/>
        <end position="193"/>
    </location>
</feature>
<dbReference type="PROSITE" id="PS51257">
    <property type="entry name" value="PROKAR_LIPOPROTEIN"/>
    <property type="match status" value="1"/>
</dbReference>
<evidence type="ECO:0000313" key="3">
    <source>
        <dbReference type="EMBL" id="GGM79348.1"/>
    </source>
</evidence>
<gene>
    <name evidence="3" type="ORF">GCM10012275_57400</name>
</gene>
<reference evidence="3" key="1">
    <citation type="journal article" date="2014" name="Int. J. Syst. Evol. Microbiol.">
        <title>Complete genome sequence of Corynebacterium casei LMG S-19264T (=DSM 44701T), isolated from a smear-ripened cheese.</title>
        <authorList>
            <consortium name="US DOE Joint Genome Institute (JGI-PGF)"/>
            <person name="Walter F."/>
            <person name="Albersmeier A."/>
            <person name="Kalinowski J."/>
            <person name="Ruckert C."/>
        </authorList>
    </citation>
    <scope>NUCLEOTIDE SEQUENCE</scope>
    <source>
        <strain evidence="3">CGMCC 4.5737</strain>
    </source>
</reference>
<sequence>MTNRQHLRRLTIAGLALVATACTGQSAGSGPTATTTQPSFHRTTPADMTSGTSTATAPPATHYTDPIAAAKEWLVAYRSVSWTDPRPSAWIDRIRPVITDRLAGEYDQYRDGNGGADWRTFVERHCTSKVENVNGTRPAENPGTDTAAPVLVSGAVKTTCANGEPPTPSEKVAATVNVLRGPDGGWRVDQQVY</sequence>
<accession>A0A8J3CJX7</accession>
<evidence type="ECO:0000256" key="1">
    <source>
        <dbReference type="SAM" id="MobiDB-lite"/>
    </source>
</evidence>
<comment type="caution">
    <text evidence="3">The sequence shown here is derived from an EMBL/GenBank/DDBJ whole genome shotgun (WGS) entry which is preliminary data.</text>
</comment>